<sequence length="99" mass="10899">MNMIVIFILIRLDLACNFTCKNSLAVPVHATIHTCCYTFLSAGKRACCSPDTKSAVSVKSWRIPGRGTFRIKTKSNVADVPARDKSFDSLIHAAAAYYQ</sequence>
<feature type="signal peptide" evidence="1">
    <location>
        <begin position="1"/>
        <end position="15"/>
    </location>
</feature>
<proteinExistence type="predicted"/>
<keyword evidence="1" id="KW-0732">Signal</keyword>
<name>A0A9P4IWT1_9PEZI</name>
<evidence type="ECO:0008006" key="4">
    <source>
        <dbReference type="Google" id="ProtNLM"/>
    </source>
</evidence>
<organism evidence="2 3">
    <name type="scientific">Myriangium duriaei CBS 260.36</name>
    <dbReference type="NCBI Taxonomy" id="1168546"/>
    <lineage>
        <taxon>Eukaryota</taxon>
        <taxon>Fungi</taxon>
        <taxon>Dikarya</taxon>
        <taxon>Ascomycota</taxon>
        <taxon>Pezizomycotina</taxon>
        <taxon>Dothideomycetes</taxon>
        <taxon>Dothideomycetidae</taxon>
        <taxon>Myriangiales</taxon>
        <taxon>Myriangiaceae</taxon>
        <taxon>Myriangium</taxon>
    </lineage>
</organism>
<evidence type="ECO:0000313" key="2">
    <source>
        <dbReference type="EMBL" id="KAF2148309.1"/>
    </source>
</evidence>
<dbReference type="Proteomes" id="UP000799439">
    <property type="component" value="Unassembled WGS sequence"/>
</dbReference>
<evidence type="ECO:0000256" key="1">
    <source>
        <dbReference type="SAM" id="SignalP"/>
    </source>
</evidence>
<accession>A0A9P4IWT1</accession>
<reference evidence="2" key="1">
    <citation type="journal article" date="2020" name="Stud. Mycol.">
        <title>101 Dothideomycetes genomes: a test case for predicting lifestyles and emergence of pathogens.</title>
        <authorList>
            <person name="Haridas S."/>
            <person name="Albert R."/>
            <person name="Binder M."/>
            <person name="Bloem J."/>
            <person name="Labutti K."/>
            <person name="Salamov A."/>
            <person name="Andreopoulos B."/>
            <person name="Baker S."/>
            <person name="Barry K."/>
            <person name="Bills G."/>
            <person name="Bluhm B."/>
            <person name="Cannon C."/>
            <person name="Castanera R."/>
            <person name="Culley D."/>
            <person name="Daum C."/>
            <person name="Ezra D."/>
            <person name="Gonzalez J."/>
            <person name="Henrissat B."/>
            <person name="Kuo A."/>
            <person name="Liang C."/>
            <person name="Lipzen A."/>
            <person name="Lutzoni F."/>
            <person name="Magnuson J."/>
            <person name="Mondo S."/>
            <person name="Nolan M."/>
            <person name="Ohm R."/>
            <person name="Pangilinan J."/>
            <person name="Park H.-J."/>
            <person name="Ramirez L."/>
            <person name="Alfaro M."/>
            <person name="Sun H."/>
            <person name="Tritt A."/>
            <person name="Yoshinaga Y."/>
            <person name="Zwiers L.-H."/>
            <person name="Turgeon B."/>
            <person name="Goodwin S."/>
            <person name="Spatafora J."/>
            <person name="Crous P."/>
            <person name="Grigoriev I."/>
        </authorList>
    </citation>
    <scope>NUCLEOTIDE SEQUENCE</scope>
    <source>
        <strain evidence="2">CBS 260.36</strain>
    </source>
</reference>
<evidence type="ECO:0000313" key="3">
    <source>
        <dbReference type="Proteomes" id="UP000799439"/>
    </source>
</evidence>
<protein>
    <recommendedName>
        <fullName evidence="4">Secreted protein</fullName>
    </recommendedName>
</protein>
<keyword evidence="3" id="KW-1185">Reference proteome</keyword>
<dbReference type="EMBL" id="ML996093">
    <property type="protein sequence ID" value="KAF2148309.1"/>
    <property type="molecule type" value="Genomic_DNA"/>
</dbReference>
<dbReference type="AlphaFoldDB" id="A0A9P4IWT1"/>
<gene>
    <name evidence="2" type="ORF">K461DRAFT_60523</name>
</gene>
<feature type="chain" id="PRO_5040147432" description="Secreted protein" evidence="1">
    <location>
        <begin position="16"/>
        <end position="99"/>
    </location>
</feature>
<comment type="caution">
    <text evidence="2">The sequence shown here is derived from an EMBL/GenBank/DDBJ whole genome shotgun (WGS) entry which is preliminary data.</text>
</comment>